<dbReference type="FunFam" id="3.40.50.2300:FF:000016">
    <property type="entry name" value="Taste 1 receptor member 2"/>
    <property type="match status" value="5"/>
</dbReference>
<evidence type="ECO:0000256" key="5">
    <source>
        <dbReference type="ARBA" id="ARBA00022729"/>
    </source>
</evidence>
<keyword evidence="9 14" id="KW-0675">Receptor</keyword>
<dbReference type="Pfam" id="PF00003">
    <property type="entry name" value="7tm_3"/>
    <property type="match status" value="1"/>
</dbReference>
<dbReference type="PROSITE" id="PS00981">
    <property type="entry name" value="G_PROTEIN_RECEP_F3_3"/>
    <property type="match status" value="1"/>
</dbReference>
<keyword evidence="10" id="KW-0325">Glycoprotein</keyword>
<dbReference type="PANTHER" id="PTHR24061:SF418">
    <property type="entry name" value="C-FAMILY ODORANT RECEPTOR OLFCQ19-RELATED"/>
    <property type="match status" value="1"/>
</dbReference>
<name>A0AAV6PVP0_SOLSE</name>
<keyword evidence="15" id="KW-1185">Reference proteome</keyword>
<feature type="transmembrane region" description="Helical" evidence="12">
    <location>
        <begin position="2384"/>
        <end position="2404"/>
    </location>
</feature>
<feature type="domain" description="G-protein coupled receptors family 3 profile" evidence="13">
    <location>
        <begin position="2346"/>
        <end position="2611"/>
    </location>
</feature>
<comment type="caution">
    <text evidence="14">The sequence shown here is derived from an EMBL/GenBank/DDBJ whole genome shotgun (WGS) entry which is preliminary data.</text>
</comment>
<sequence>MQGDTDIHLRLANLSAEFDRVVTKNLLESFLEGRDATMASLLELYKAGVASKRRSNLSSVLQCLQQELQQQFILNGMHKTGDVILGGIFAINLFSADPDLTFTSEPQLPTCYGFDITGFRQTQTMAFAIDEINRNSNLLTNVTLGYSLYDNCIQLGIGFRAALTLVSGKEEQLTLEENCVGTPPALGIVGDPISSNSIAISTVLGLYRVPMVSYFATCSCLSDRQKFPSFFRTIPSDAFQVNAMIQILKHFSWTWAGLIISDDDYGFHAARSFHSDLGPAGGGCLAYTEILPQGDNPAELRRIVNVMRKSTARVVIVFASRTINLMKEVVRQNVTGLQWIGSEGWTLAAVLQNPHFTPYLGGTLGISIRRGEIPGLRDFLLQIHPDLHHNNTNGNSRVNQFWEHTFQCRFAPPPAGWVEAGGVLCTGQEVVENVENELVDVSNLRPEYNVYKAVYALAYALDDMLQCEPGRGPFSNNTCAHLQRLEPWQFLRQFILNGMHKTGDVILGGIFAINLFSADPDLTFTSEPQLPPCYGFDITGFRQTQTMAFAIDEINRNSNLLPNVTLGYSLYDNCFQLRIGFPAALSLVSAAGKEEQLTLEENCVGTPPVLGIVGDTTSSNSIAISTVLGLYRMPLVNAMIQILKHFGWTWTGLLISDDDYGVHAARSFHSDLGPAGGGCLAYTEILPQGYDPAELRRIVDVMRKSTARVVIVFANNFPTFNLMKEVVRQNVTGLQWIASEIWSSAAALQTPYFIPYLRGTLGISVQRGEIPGLRDFLLQIRPELHHNNTHGNSMVNQFWEHTFQCRFAPPPAGWVEAGGELCTGQEVIENVENELVDVSNLRPEYNVYKAVYALAYALDDMLQCEPGRGPFSNNTCAHLQRLEPWQLQEQFHLNGMHKTGDVILGGLFAINFFTDDLDVTFTSKPQLPPCYGFDIVGFRQAQTMAFAIDEINKKSNLLPNVTLGYSLYDNCFQLRIGFPAALTLVSGQEEQVTLEENCVGTPPVLGIVGDTTSSNSIAISTVLGLYRTPLVSYFATCSCLTDRQKFQSFFRTIPSDAFQVNAMIQILKHFGWTWAGLLISDDDYGFHAARSFHSDLGPAGGGCLAYTEMLPNDDNSAEVRRIVDVMRKSTARVVIVFAHKSRTINFMKEVVRQNVTGLQWIASEVWSSIDVFQTPHFMPYLGGTLGIVIRRGEIPGLRDFLLQTRPDLHHNNTDGNSMVNQFWEHTFQCRFAPPPAGWVEAGGELCTGQEVIENVENELVDVSNLRPEYNVYKAVYALAYALDDMLQCEPGRGPFSNNTCAHLERLEPWQVNSKSVTQMNGFKISSSQQNKAVSSSLYSSSCQFLRQFILNGMHKTGDVILGGIFAINLFSADPDLTFTSEPQLPTCNGFDITGFRQTQTMAFAINEINRNFNLLPNVTLGYSLYDNCFQLRIGFPAALSLVSAAGKEEQLTLEENCVGTPPVLGIVGDTTSSNSIAISTVLGLYRMPLVSYFASCSCLSDRQKFPSFFRTIPSDAFQVNAMIQILKHFGWTWTGLIISDDDYGVHAARSFHSDLGPAGGGCLAYTEILPQGYDPAELRRIVNVMRNSTARVVIVFANNFPTFNLMKEVVRQNVTGLQWIASEIWSSAAALQTPYFIPYLRGTLGISVQRGEIPGLRDFLLQIRPELHHNNTHGNNMVNQFWEHTFQCRFAPPPAGWVEAGGELCTGQEVIENVENELVDVSNLRSEYNVYKAVYALAYALDNLLQCEPGRGPFSNNTCAYLQRLEPWQFLRQFVLNGMHKTGDVILGGIFAINLFSADPDLTFTSEPQLPICYGFDIREFRQTQTMAFAIDEINRNSNLLPNVTLGYSLYDNCFQLGIGFPAALSLVSAAGKEEQLTFEENCVGNPPVLGIVGDTTTSNSIAISTVLGLYRMPLVSYLASCSCLGDRKKFPSFFRTIPNDAFQVNAMIQILKHFGWTWAGLLINDSEYGFHAARSFHSDLGPAGGGCLAYTEILPNDDNPAEMRRIVDVMRKSTARVVIVFAHKSRTINFMKEVVRQNVTGLQWIASEMWASAAALQTPYFTPYLGGTLGISIRRGEIPGLRDFLLQIHPELNHNNTHGNSLVNQFWEHTFQCRFAPPPAGWVEAGGELCTGQEVIENVENEFLDVSDLRSEYNVYKAVYALAYALDNMLQCEPGRGPFSNNTCAHLQRLEPWQLVYYLDKVNFTTKFGDRVSFDENGDTIPIYDIINWVWLPDGRTKVQTVGEVKWSAFEGELTLDEDKIFWKFESKQPPQSVCSESCPPGTRMARKEGQPECCFDCVPCSEGKISNTTDSMECTSCPEDFWSSPQRDHCLPKKTEFLSYHEPLGICLTTTSLLGTCICIVVLGIFIHHHNTPIVRANNSELSFLLLGSLKLCFLCSLLFIGRPRLWTCQLRHAAFGISFVLCVSCILVKTMVVLAVFRASKPGGGSTLKWFGAVQQRGTVLVLTSIQATICTVWLVSSSPVPQKNILYHSDKIVYECAVGSTVGFAVLFGYIGLLAVLSFLLAFLAKNLPDSFNEAKLITFSMLIFGAVWVAFVPAYINSPGKYADAVEVFAILASSFGLLVALFGPKCYIILLRPERNTKKAIMSRGPTK</sequence>
<reference evidence="14 15" key="1">
    <citation type="journal article" date="2021" name="Sci. Rep.">
        <title>Chromosome anchoring in Senegalese sole (Solea senegalensis) reveals sex-associated markers and genome rearrangements in flatfish.</title>
        <authorList>
            <person name="Guerrero-Cozar I."/>
            <person name="Gomez-Garrido J."/>
            <person name="Berbel C."/>
            <person name="Martinez-Blanch J.F."/>
            <person name="Alioto T."/>
            <person name="Claros M.G."/>
            <person name="Gagnaire P.A."/>
            <person name="Manchado M."/>
        </authorList>
    </citation>
    <scope>NUCLEOTIDE SEQUENCE [LARGE SCALE GENOMIC DNA]</scope>
    <source>
        <strain evidence="14">Sse05_10M</strain>
    </source>
</reference>
<dbReference type="Proteomes" id="UP000693946">
    <property type="component" value="Linkage Group LG8"/>
</dbReference>
<dbReference type="PANTHER" id="PTHR24061">
    <property type="entry name" value="CALCIUM-SENSING RECEPTOR-RELATED"/>
    <property type="match status" value="1"/>
</dbReference>
<dbReference type="GO" id="GO:0004930">
    <property type="term" value="F:G protein-coupled receptor activity"/>
    <property type="evidence" value="ECO:0007669"/>
    <property type="project" value="UniProtKB-KW"/>
</dbReference>
<dbReference type="InterPro" id="IPR017978">
    <property type="entry name" value="GPCR_3_C"/>
</dbReference>
<evidence type="ECO:0000256" key="4">
    <source>
        <dbReference type="ARBA" id="ARBA00022692"/>
    </source>
</evidence>
<keyword evidence="3" id="KW-1003">Cell membrane</keyword>
<feature type="transmembrane region" description="Helical" evidence="12">
    <location>
        <begin position="2541"/>
        <end position="2561"/>
    </location>
</feature>
<dbReference type="CDD" id="cd06364">
    <property type="entry name" value="PBP1_CaSR"/>
    <property type="match status" value="1"/>
</dbReference>
<dbReference type="InterPro" id="IPR011500">
    <property type="entry name" value="GPCR_3_9-Cys_dom"/>
</dbReference>
<feature type="transmembrane region" description="Helical" evidence="12">
    <location>
        <begin position="2501"/>
        <end position="2529"/>
    </location>
</feature>
<dbReference type="CDD" id="cd15283">
    <property type="entry name" value="7tmC_V2R_pheromone"/>
    <property type="match status" value="1"/>
</dbReference>
<dbReference type="InterPro" id="IPR000068">
    <property type="entry name" value="GPCR_3_Ca_sens_rcpt-rel"/>
</dbReference>
<dbReference type="EMBL" id="JAGKHQ010000020">
    <property type="protein sequence ID" value="KAG7478936.1"/>
    <property type="molecule type" value="Genomic_DNA"/>
</dbReference>
<dbReference type="Pfam" id="PF07562">
    <property type="entry name" value="NCD3G"/>
    <property type="match status" value="1"/>
</dbReference>
<evidence type="ECO:0000256" key="9">
    <source>
        <dbReference type="ARBA" id="ARBA00023170"/>
    </source>
</evidence>
<keyword evidence="11" id="KW-0807">Transducer</keyword>
<keyword evidence="6 12" id="KW-1133">Transmembrane helix</keyword>
<gene>
    <name evidence="14" type="ORF">JOB18_013350</name>
</gene>
<evidence type="ECO:0000256" key="1">
    <source>
        <dbReference type="ARBA" id="ARBA00004651"/>
    </source>
</evidence>
<evidence type="ECO:0000256" key="8">
    <source>
        <dbReference type="ARBA" id="ARBA00023136"/>
    </source>
</evidence>
<dbReference type="FunFam" id="3.40.50.2300:FF:000682">
    <property type="entry name" value="Vomeronasal 2 receptor, x4"/>
    <property type="match status" value="1"/>
</dbReference>
<dbReference type="InterPro" id="IPR017979">
    <property type="entry name" value="GPCR_3_CS"/>
</dbReference>
<evidence type="ECO:0000256" key="6">
    <source>
        <dbReference type="ARBA" id="ARBA00022989"/>
    </source>
</evidence>
<keyword evidence="5" id="KW-0732">Signal</keyword>
<evidence type="ECO:0000313" key="14">
    <source>
        <dbReference type="EMBL" id="KAG7478936.1"/>
    </source>
</evidence>
<evidence type="ECO:0000256" key="3">
    <source>
        <dbReference type="ARBA" id="ARBA00022475"/>
    </source>
</evidence>
<proteinExistence type="inferred from homology"/>
<organism evidence="14 15">
    <name type="scientific">Solea senegalensis</name>
    <name type="common">Senegalese sole</name>
    <dbReference type="NCBI Taxonomy" id="28829"/>
    <lineage>
        <taxon>Eukaryota</taxon>
        <taxon>Metazoa</taxon>
        <taxon>Chordata</taxon>
        <taxon>Craniata</taxon>
        <taxon>Vertebrata</taxon>
        <taxon>Euteleostomi</taxon>
        <taxon>Actinopterygii</taxon>
        <taxon>Neopterygii</taxon>
        <taxon>Teleostei</taxon>
        <taxon>Neoteleostei</taxon>
        <taxon>Acanthomorphata</taxon>
        <taxon>Carangaria</taxon>
        <taxon>Pleuronectiformes</taxon>
        <taxon>Pleuronectoidei</taxon>
        <taxon>Soleidae</taxon>
        <taxon>Solea</taxon>
    </lineage>
</organism>
<evidence type="ECO:0000313" key="15">
    <source>
        <dbReference type="Proteomes" id="UP000693946"/>
    </source>
</evidence>
<evidence type="ECO:0000259" key="13">
    <source>
        <dbReference type="PROSITE" id="PS50259"/>
    </source>
</evidence>
<keyword evidence="7" id="KW-0297">G-protein coupled receptor</keyword>
<keyword evidence="8 12" id="KW-0472">Membrane</keyword>
<evidence type="ECO:0000256" key="7">
    <source>
        <dbReference type="ARBA" id="ARBA00023040"/>
    </source>
</evidence>
<protein>
    <submittedName>
        <fullName evidence="14">Extracellular calcium-sensing receptor-like</fullName>
    </submittedName>
</protein>
<dbReference type="PROSITE" id="PS50259">
    <property type="entry name" value="G_PROTEIN_RECEP_F3_4"/>
    <property type="match status" value="1"/>
</dbReference>
<dbReference type="GO" id="GO:0005886">
    <property type="term" value="C:plasma membrane"/>
    <property type="evidence" value="ECO:0007669"/>
    <property type="project" value="UniProtKB-SubCell"/>
</dbReference>
<evidence type="ECO:0000256" key="2">
    <source>
        <dbReference type="ARBA" id="ARBA00007242"/>
    </source>
</evidence>
<dbReference type="FunFam" id="2.10.50.30:FF:000002">
    <property type="entry name" value="Vomeronasal 2 receptor, h1"/>
    <property type="match status" value="1"/>
</dbReference>
<dbReference type="Pfam" id="PF01094">
    <property type="entry name" value="ANF_receptor"/>
    <property type="match status" value="5"/>
</dbReference>
<accession>A0AAV6PVP0</accession>
<comment type="subcellular location">
    <subcellularLocation>
        <location evidence="1">Cell membrane</location>
        <topology evidence="1">Multi-pass membrane protein</topology>
    </subcellularLocation>
</comment>
<keyword evidence="4 12" id="KW-0812">Transmembrane</keyword>
<dbReference type="InterPro" id="IPR001828">
    <property type="entry name" value="ANF_lig-bd_rcpt"/>
</dbReference>
<feature type="transmembrane region" description="Helical" evidence="12">
    <location>
        <begin position="2461"/>
        <end position="2481"/>
    </location>
</feature>
<feature type="transmembrane region" description="Helical" evidence="12">
    <location>
        <begin position="2354"/>
        <end position="2372"/>
    </location>
</feature>
<comment type="similarity">
    <text evidence="2">Belongs to the G-protein coupled receptor 3 family.</text>
</comment>
<feature type="transmembrane region" description="Helical" evidence="12">
    <location>
        <begin position="2573"/>
        <end position="2596"/>
    </location>
</feature>
<evidence type="ECO:0000256" key="11">
    <source>
        <dbReference type="ARBA" id="ARBA00023224"/>
    </source>
</evidence>
<evidence type="ECO:0000256" key="12">
    <source>
        <dbReference type="SAM" id="Phobius"/>
    </source>
</evidence>
<feature type="transmembrane region" description="Helical" evidence="12">
    <location>
        <begin position="2416"/>
        <end position="2440"/>
    </location>
</feature>
<evidence type="ECO:0000256" key="10">
    <source>
        <dbReference type="ARBA" id="ARBA00023180"/>
    </source>
</evidence>